<reference evidence="3" key="1">
    <citation type="submission" date="2025-08" db="UniProtKB">
        <authorList>
            <consortium name="RefSeq"/>
        </authorList>
    </citation>
    <scope>IDENTIFICATION</scope>
</reference>
<evidence type="ECO:0000256" key="1">
    <source>
        <dbReference type="SAM" id="MobiDB-lite"/>
    </source>
</evidence>
<dbReference type="RefSeq" id="XP_072810775.1">
    <property type="nucleotide sequence ID" value="XM_072954674.1"/>
</dbReference>
<keyword evidence="2" id="KW-1185">Reference proteome</keyword>
<proteinExistence type="predicted"/>
<feature type="region of interest" description="Disordered" evidence="1">
    <location>
        <begin position="1"/>
        <end position="50"/>
    </location>
</feature>
<accession>A0ABM5CQ51</accession>
<name>A0ABM5CQ51_VICPA</name>
<sequence length="335" mass="34167">MVVSPDTWVRVLAQPEGGKPDGKAESAHSEGSGSRGAAEPGSLGSPGDSVAGGWGRLLGPRLLAWERGQPSDVWSVSVCVCMSVRGSLPEIGRAHGDAQAIQGDAEGPGSLTIAILSLDPFWGPDVHKILTARLTLWWTWWGALGPALLLTSLLDAWAGLGPGQGEQAVMVAVVFGSLGPLQGQAHTRLIPQSFLDLLLEIQPLTVGVNTTNPSSLLTQICGLLGAARIHGIVSEGNVGTEAVAQIQDFISSQPLVPILSISGGSAVVLTPKVPVQNHVPSSLEPGWGWGSGAESGPGRHSGPGKLGLGGISKEVGAQGDMGEGGEGCGDDVPML</sequence>
<dbReference type="Proteomes" id="UP001652581">
    <property type="component" value="Chromosome 34"/>
</dbReference>
<evidence type="ECO:0000313" key="2">
    <source>
        <dbReference type="Proteomes" id="UP001652581"/>
    </source>
</evidence>
<protein>
    <submittedName>
        <fullName evidence="3">Uncharacterized protein</fullName>
    </submittedName>
</protein>
<feature type="compositionally biased region" description="Basic and acidic residues" evidence="1">
    <location>
        <begin position="18"/>
        <end position="28"/>
    </location>
</feature>
<dbReference type="GeneID" id="140691323"/>
<gene>
    <name evidence="3" type="primary">LOC140691323</name>
</gene>
<feature type="compositionally biased region" description="Gly residues" evidence="1">
    <location>
        <begin position="287"/>
        <end position="310"/>
    </location>
</feature>
<dbReference type="Gene3D" id="3.40.50.2300">
    <property type="match status" value="1"/>
</dbReference>
<evidence type="ECO:0000313" key="3">
    <source>
        <dbReference type="RefSeq" id="XP_072810775.1"/>
    </source>
</evidence>
<organism evidence="2 3">
    <name type="scientific">Vicugna pacos</name>
    <name type="common">Alpaca</name>
    <name type="synonym">Lama pacos</name>
    <dbReference type="NCBI Taxonomy" id="30538"/>
    <lineage>
        <taxon>Eukaryota</taxon>
        <taxon>Metazoa</taxon>
        <taxon>Chordata</taxon>
        <taxon>Craniata</taxon>
        <taxon>Vertebrata</taxon>
        <taxon>Euteleostomi</taxon>
        <taxon>Mammalia</taxon>
        <taxon>Eutheria</taxon>
        <taxon>Laurasiatheria</taxon>
        <taxon>Artiodactyla</taxon>
        <taxon>Tylopoda</taxon>
        <taxon>Camelidae</taxon>
        <taxon>Vicugna</taxon>
    </lineage>
</organism>
<feature type="region of interest" description="Disordered" evidence="1">
    <location>
        <begin position="280"/>
        <end position="335"/>
    </location>
</feature>